<keyword evidence="2" id="KW-1185">Reference proteome</keyword>
<name>A0ABZ2LP22_9BACT</name>
<dbReference type="EMBL" id="CP089984">
    <property type="protein sequence ID" value="WXB10931.1"/>
    <property type="molecule type" value="Genomic_DNA"/>
</dbReference>
<dbReference type="Proteomes" id="UP001370348">
    <property type="component" value="Chromosome"/>
</dbReference>
<proteinExistence type="predicted"/>
<organism evidence="1 2">
    <name type="scientific">Pendulispora albinea</name>
    <dbReference type="NCBI Taxonomy" id="2741071"/>
    <lineage>
        <taxon>Bacteria</taxon>
        <taxon>Pseudomonadati</taxon>
        <taxon>Myxococcota</taxon>
        <taxon>Myxococcia</taxon>
        <taxon>Myxococcales</taxon>
        <taxon>Sorangiineae</taxon>
        <taxon>Pendulisporaceae</taxon>
        <taxon>Pendulispora</taxon>
    </lineage>
</organism>
<sequence length="274" mass="29016">MHLRANTVQPPQRTSKTSAARLLPFVLGVLAAACSSEEGDAKTTTTPTVLGDGERIRDVGDPAARRAGAKVYISGAQVLAIDTFDETKNGSSAGTIYVQDPGSAAPYSGISLYKPAFVPSNLRIAPGDVLDLRGPYVELAKIGGAVFTPPGVLPQLDRPTATFRYEATLAAPVEIDVNDLNDYTKGRRWLDMLVTVRDVTLATPPSNDTSNSGRVTAKLIPGGRDVPTLSNELFDVPAGSIPAGTKLQSLTGIVTWFFSFHIAPRSPDDIVRSP</sequence>
<dbReference type="RefSeq" id="WP_394820547.1">
    <property type="nucleotide sequence ID" value="NZ_CP089984.1"/>
</dbReference>
<evidence type="ECO:0000313" key="1">
    <source>
        <dbReference type="EMBL" id="WXB10931.1"/>
    </source>
</evidence>
<gene>
    <name evidence="1" type="ORF">LZC94_23970</name>
</gene>
<evidence type="ECO:0008006" key="3">
    <source>
        <dbReference type="Google" id="ProtNLM"/>
    </source>
</evidence>
<accession>A0ABZ2LP22</accession>
<dbReference type="PROSITE" id="PS51257">
    <property type="entry name" value="PROKAR_LIPOPROTEIN"/>
    <property type="match status" value="1"/>
</dbReference>
<protein>
    <recommendedName>
        <fullName evidence="3">DUF5689 domain-containing protein</fullName>
    </recommendedName>
</protein>
<evidence type="ECO:0000313" key="2">
    <source>
        <dbReference type="Proteomes" id="UP001370348"/>
    </source>
</evidence>
<reference evidence="1 2" key="1">
    <citation type="submission" date="2021-12" db="EMBL/GenBank/DDBJ databases">
        <title>Discovery of the Pendulisporaceae a myxobacterial family with distinct sporulation behavior and unique specialized metabolism.</title>
        <authorList>
            <person name="Garcia R."/>
            <person name="Popoff A."/>
            <person name="Bader C.D."/>
            <person name="Loehr J."/>
            <person name="Walesch S."/>
            <person name="Walt C."/>
            <person name="Boldt J."/>
            <person name="Bunk B."/>
            <person name="Haeckl F.J.F.P.J."/>
            <person name="Gunesch A.P."/>
            <person name="Birkelbach J."/>
            <person name="Nuebel U."/>
            <person name="Pietschmann T."/>
            <person name="Bach T."/>
            <person name="Mueller R."/>
        </authorList>
    </citation>
    <scope>NUCLEOTIDE SEQUENCE [LARGE SCALE GENOMIC DNA]</scope>
    <source>
        <strain evidence="1 2">MSr11954</strain>
    </source>
</reference>